<dbReference type="Proteomes" id="UP000721045">
    <property type="component" value="Unassembled WGS sequence"/>
</dbReference>
<name>A0A930RFA1_STRIT</name>
<gene>
    <name evidence="1" type="ORF">HXO88_09195</name>
</gene>
<protein>
    <recommendedName>
        <fullName evidence="3">Lipoprotein</fullName>
    </recommendedName>
</protein>
<evidence type="ECO:0000313" key="2">
    <source>
        <dbReference type="Proteomes" id="UP000721045"/>
    </source>
</evidence>
<comment type="caution">
    <text evidence="1">The sequence shown here is derived from an EMBL/GenBank/DDBJ whole genome shotgun (WGS) entry which is preliminary data.</text>
</comment>
<organism evidence="1 2">
    <name type="scientific">Streptococcus intermedius</name>
    <dbReference type="NCBI Taxonomy" id="1338"/>
    <lineage>
        <taxon>Bacteria</taxon>
        <taxon>Bacillati</taxon>
        <taxon>Bacillota</taxon>
        <taxon>Bacilli</taxon>
        <taxon>Lactobacillales</taxon>
        <taxon>Streptococcaceae</taxon>
        <taxon>Streptococcus</taxon>
        <taxon>Streptococcus anginosus group</taxon>
    </lineage>
</organism>
<proteinExistence type="predicted"/>
<evidence type="ECO:0008006" key="3">
    <source>
        <dbReference type="Google" id="ProtNLM"/>
    </source>
</evidence>
<evidence type="ECO:0000313" key="1">
    <source>
        <dbReference type="EMBL" id="MBF1713878.1"/>
    </source>
</evidence>
<sequence>MVKKIIGLLTALMAVILLVACSSEQKFESLPLTLNGVGDPRGIANFPDPQKKLDLDTLEKEEVDQKTKDYLVKQIAKVQPLVIENAKDYSDDKNSLNLYYGYQRVLYIISDKYLEGTKEGEEYKKTALAEMIKLKEQYEKLTGEKVTNKN</sequence>
<reference evidence="1" key="1">
    <citation type="submission" date="2020-04" db="EMBL/GenBank/DDBJ databases">
        <title>Deep metagenomics examines the oral microbiome during advanced dental caries in children, revealing novel taxa and co-occurrences with host molecules.</title>
        <authorList>
            <person name="Baker J.L."/>
            <person name="Morton J.T."/>
            <person name="Dinis M."/>
            <person name="Alvarez R."/>
            <person name="Tran N.C."/>
            <person name="Knight R."/>
            <person name="Edlund A."/>
        </authorList>
    </citation>
    <scope>NUCLEOTIDE SEQUENCE</scope>
    <source>
        <strain evidence="1">JCVI_23_bin.22</strain>
    </source>
</reference>
<dbReference type="AlphaFoldDB" id="A0A930RFA1"/>
<dbReference type="PROSITE" id="PS51257">
    <property type="entry name" value="PROKAR_LIPOPROTEIN"/>
    <property type="match status" value="1"/>
</dbReference>
<dbReference type="EMBL" id="JABZYP010000064">
    <property type="protein sequence ID" value="MBF1713878.1"/>
    <property type="molecule type" value="Genomic_DNA"/>
</dbReference>
<accession>A0A930RFA1</accession>